<proteinExistence type="predicted"/>
<name>A0A3B0SAZ1_9ZZZZ</name>
<reference evidence="1" key="1">
    <citation type="submission" date="2018-06" db="EMBL/GenBank/DDBJ databases">
        <authorList>
            <person name="Zhirakovskaya E."/>
        </authorList>
    </citation>
    <scope>NUCLEOTIDE SEQUENCE</scope>
</reference>
<dbReference type="EMBL" id="UOEC01000186">
    <property type="protein sequence ID" value="VAW01450.1"/>
    <property type="molecule type" value="Genomic_DNA"/>
</dbReference>
<organism evidence="1">
    <name type="scientific">hydrothermal vent metagenome</name>
    <dbReference type="NCBI Taxonomy" id="652676"/>
    <lineage>
        <taxon>unclassified sequences</taxon>
        <taxon>metagenomes</taxon>
        <taxon>ecological metagenomes</taxon>
    </lineage>
</organism>
<evidence type="ECO:0000313" key="1">
    <source>
        <dbReference type="EMBL" id="VAW01450.1"/>
    </source>
</evidence>
<accession>A0A3B0SAZ1</accession>
<dbReference type="AlphaFoldDB" id="A0A3B0SAZ1"/>
<protein>
    <submittedName>
        <fullName evidence="1">Uncharacterized protein</fullName>
    </submittedName>
</protein>
<gene>
    <name evidence="1" type="ORF">MNBD_ALPHA08-323</name>
</gene>
<sequence>MITRIAITVLATAFLGAAAYAVVPGKSKTAVLIPINTTTIEKNQAFPLKGNIALDPCAKVRCQSA</sequence>